<sequence length="118" mass="13510">MSNRAKFLVWAFASDQAWSLLPRRPSPTPSPSSRSRTLVWRLRRTERRSSTEMGGGFTWGILLAHAGYATSHYRAMLKIVEEFASPPMNALVEILLGLALSIHPDSEENRYLHFYKFN</sequence>
<evidence type="ECO:0000313" key="1">
    <source>
        <dbReference type="EMBL" id="CAG1842491.1"/>
    </source>
</evidence>
<reference evidence="1" key="1">
    <citation type="submission" date="2021-03" db="EMBL/GenBank/DDBJ databases">
        <authorList>
            <consortium name="Genoscope - CEA"/>
            <person name="William W."/>
        </authorList>
    </citation>
    <scope>NUCLEOTIDE SEQUENCE</scope>
    <source>
        <strain evidence="1">Doubled-haploid Pahang</strain>
    </source>
</reference>
<protein>
    <submittedName>
        <fullName evidence="1">(wild Malaysian banana) hypothetical protein</fullName>
    </submittedName>
</protein>
<gene>
    <name evidence="1" type="ORF">GSMUA_122860.1</name>
</gene>
<proteinExistence type="predicted"/>
<organism evidence="1">
    <name type="scientific">Musa acuminata subsp. malaccensis</name>
    <name type="common">Wild banana</name>
    <name type="synonym">Musa malaccensis</name>
    <dbReference type="NCBI Taxonomy" id="214687"/>
    <lineage>
        <taxon>Eukaryota</taxon>
        <taxon>Viridiplantae</taxon>
        <taxon>Streptophyta</taxon>
        <taxon>Embryophyta</taxon>
        <taxon>Tracheophyta</taxon>
        <taxon>Spermatophyta</taxon>
        <taxon>Magnoliopsida</taxon>
        <taxon>Liliopsida</taxon>
        <taxon>Zingiberales</taxon>
        <taxon>Musaceae</taxon>
        <taxon>Musa</taxon>
    </lineage>
</organism>
<dbReference type="AlphaFoldDB" id="A0A8D7A6P8"/>
<dbReference type="EMBL" id="HG996469">
    <property type="protein sequence ID" value="CAG1842491.1"/>
    <property type="molecule type" value="Genomic_DNA"/>
</dbReference>
<name>A0A8D7A6P8_MUSAM</name>
<accession>A0A8D7A6P8</accession>